<evidence type="ECO:0000313" key="2">
    <source>
        <dbReference type="EMBL" id="EGD48844.1"/>
    </source>
</evidence>
<evidence type="ECO:0000259" key="1">
    <source>
        <dbReference type="Pfam" id="PF12697"/>
    </source>
</evidence>
<dbReference type="GO" id="GO:0052689">
    <property type="term" value="F:carboxylic ester hydrolase activity"/>
    <property type="evidence" value="ECO:0007669"/>
    <property type="project" value="TreeGrafter"/>
</dbReference>
<dbReference type="Gene3D" id="3.40.50.1820">
    <property type="entry name" value="alpha/beta hydrolase"/>
    <property type="match status" value="1"/>
</dbReference>
<dbReference type="GO" id="GO:0006654">
    <property type="term" value="P:phosphatidic acid biosynthetic process"/>
    <property type="evidence" value="ECO:0007669"/>
    <property type="project" value="TreeGrafter"/>
</dbReference>
<reference evidence="2" key="2">
    <citation type="submission" date="2011-01" db="EMBL/GenBank/DDBJ databases">
        <title>The Non-contiguous Finished genome of Clostridium papyrosolvens.</title>
        <authorList>
            <person name="Lucas S."/>
            <person name="Copeland A."/>
            <person name="Lapidus A."/>
            <person name="Cheng J.-F."/>
            <person name="Goodwin L."/>
            <person name="Pitluck S."/>
            <person name="Misra M."/>
            <person name="Chertkov O."/>
            <person name="Detter J.C."/>
            <person name="Han C."/>
            <person name="Tapia R."/>
            <person name="Land M."/>
            <person name="Hauser L."/>
            <person name="Kyrpides N."/>
            <person name="Ivanova N."/>
            <person name="Pagani I."/>
            <person name="Mouttaki H."/>
            <person name="He Z."/>
            <person name="Zhou J."/>
            <person name="Hemme C.L."/>
            <person name="Woyke T."/>
        </authorList>
    </citation>
    <scope>NUCLEOTIDE SEQUENCE [LARGE SCALE GENOMIC DNA]</scope>
    <source>
        <strain evidence="2">DSM 2782</strain>
    </source>
</reference>
<dbReference type="GO" id="GO:0055088">
    <property type="term" value="P:lipid homeostasis"/>
    <property type="evidence" value="ECO:0007669"/>
    <property type="project" value="TreeGrafter"/>
</dbReference>
<dbReference type="Pfam" id="PF12697">
    <property type="entry name" value="Abhydrolase_6"/>
    <property type="match status" value="1"/>
</dbReference>
<dbReference type="PANTHER" id="PTHR42886">
    <property type="entry name" value="RE40534P-RELATED"/>
    <property type="match status" value="1"/>
</dbReference>
<dbReference type="EMBL" id="ACXX02000003">
    <property type="protein sequence ID" value="EGD48844.1"/>
    <property type="molecule type" value="Genomic_DNA"/>
</dbReference>
<proteinExistence type="predicted"/>
<dbReference type="eggNOG" id="COG2267">
    <property type="taxonomic scope" value="Bacteria"/>
</dbReference>
<dbReference type="InterPro" id="IPR000073">
    <property type="entry name" value="AB_hydrolase_1"/>
</dbReference>
<dbReference type="OrthoDB" id="9775557at2"/>
<dbReference type="GO" id="GO:0042171">
    <property type="term" value="F:lysophosphatidic acid acyltransferase activity"/>
    <property type="evidence" value="ECO:0007669"/>
    <property type="project" value="TreeGrafter"/>
</dbReference>
<gene>
    <name evidence="2" type="ORF">Cpap_3270</name>
</gene>
<comment type="caution">
    <text evidence="2">The sequence shown here is derived from an EMBL/GenBank/DDBJ whole genome shotgun (WGS) entry which is preliminary data.</text>
</comment>
<dbReference type="SUPFAM" id="SSF53474">
    <property type="entry name" value="alpha/beta-Hydrolases"/>
    <property type="match status" value="1"/>
</dbReference>
<dbReference type="InterPro" id="IPR029058">
    <property type="entry name" value="AB_hydrolase_fold"/>
</dbReference>
<keyword evidence="2" id="KW-0378">Hydrolase</keyword>
<protein>
    <submittedName>
        <fullName evidence="2">Alpha/beta hydrolase fold protein</fullName>
    </submittedName>
</protein>
<sequence length="264" mass="29696">MELELIKYLPETDLEFPPLLFIHGAYHGAWCWEENFLAYFSSRGFSSYAVSFRGHGKSVINEELNTCSLSDYVEDVLKTIELLGQRPVLIGHSMGGAIVQKISYLYPDKITAAVLMSSVPPSGFVKEYWRLLLTNLRKVLAINLFNKGENVEFPADLFLSDQLPMKKRSDIISLLQPESTKALGDLCRRIVPKSINNKVPMLVLGSLSDRFFTAATAVSTCKAYNTKLVVFPEISHDMMLDPNWGAAADEIFAFLHKLTPDVRR</sequence>
<dbReference type="PANTHER" id="PTHR42886:SF42">
    <property type="entry name" value="ALPHA_BETA-HYDROLASES SUPERFAMILY PROTEIN"/>
    <property type="match status" value="1"/>
</dbReference>
<accession>F1TAA2</accession>
<organism evidence="2 3">
    <name type="scientific">Ruminiclostridium papyrosolvens DSM 2782</name>
    <dbReference type="NCBI Taxonomy" id="588581"/>
    <lineage>
        <taxon>Bacteria</taxon>
        <taxon>Bacillati</taxon>
        <taxon>Bacillota</taxon>
        <taxon>Clostridia</taxon>
        <taxon>Eubacteriales</taxon>
        <taxon>Oscillospiraceae</taxon>
        <taxon>Ruminiclostridium</taxon>
    </lineage>
</organism>
<feature type="domain" description="AB hydrolase-1" evidence="1">
    <location>
        <begin position="19"/>
        <end position="243"/>
    </location>
</feature>
<dbReference type="AlphaFoldDB" id="F1TAA2"/>
<name>F1TAA2_9FIRM</name>
<reference evidence="2" key="1">
    <citation type="submission" date="2009-07" db="EMBL/GenBank/DDBJ databases">
        <authorList>
            <consortium name="US DOE Joint Genome Institute (JGI-PGF)"/>
            <person name="Lucas S."/>
            <person name="Copeland A."/>
            <person name="Lapidus A."/>
            <person name="Glavina del Rio T."/>
            <person name="Tice H."/>
            <person name="Bruce D."/>
            <person name="Goodwin L."/>
            <person name="Pitluck S."/>
            <person name="Larimer F."/>
            <person name="Land M.L."/>
            <person name="Mouttaki H."/>
            <person name="He Z."/>
            <person name="Zhou J."/>
            <person name="Hemme C.L."/>
        </authorList>
    </citation>
    <scope>NUCLEOTIDE SEQUENCE</scope>
    <source>
        <strain evidence="2">DSM 2782</strain>
    </source>
</reference>
<dbReference type="Proteomes" id="UP000003860">
    <property type="component" value="Unassembled WGS sequence"/>
</dbReference>
<dbReference type="STRING" id="588581.Cpap_3270"/>
<evidence type="ECO:0000313" key="3">
    <source>
        <dbReference type="Proteomes" id="UP000003860"/>
    </source>
</evidence>
<keyword evidence="3" id="KW-1185">Reference proteome</keyword>
<dbReference type="RefSeq" id="WP_004618169.1">
    <property type="nucleotide sequence ID" value="NZ_ACXX02000003.1"/>
</dbReference>